<dbReference type="InterPro" id="IPR037185">
    <property type="entry name" value="EmrE-like"/>
</dbReference>
<protein>
    <submittedName>
        <fullName evidence="8">EamA family transporter</fullName>
    </submittedName>
</protein>
<keyword evidence="5 6" id="KW-0472">Membrane</keyword>
<comment type="subcellular location">
    <subcellularLocation>
        <location evidence="1">Cell membrane</location>
        <topology evidence="1">Multi-pass membrane protein</topology>
    </subcellularLocation>
</comment>
<feature type="transmembrane region" description="Helical" evidence="6">
    <location>
        <begin position="6"/>
        <end position="25"/>
    </location>
</feature>
<dbReference type="EMBL" id="CP040749">
    <property type="protein sequence ID" value="QCX37375.1"/>
    <property type="molecule type" value="Genomic_DNA"/>
</dbReference>
<feature type="transmembrane region" description="Helical" evidence="6">
    <location>
        <begin position="91"/>
        <end position="109"/>
    </location>
</feature>
<gene>
    <name evidence="8" type="ORF">FF125_02585</name>
</gene>
<dbReference type="SUPFAM" id="SSF103481">
    <property type="entry name" value="Multidrug resistance efflux transporter EmrE"/>
    <property type="match status" value="2"/>
</dbReference>
<feature type="domain" description="EamA" evidence="7">
    <location>
        <begin position="60"/>
        <end position="190"/>
    </location>
</feature>
<dbReference type="Pfam" id="PF00892">
    <property type="entry name" value="EamA"/>
    <property type="match status" value="1"/>
</dbReference>
<dbReference type="InterPro" id="IPR000620">
    <property type="entry name" value="EamA_dom"/>
</dbReference>
<dbReference type="GO" id="GO:0005886">
    <property type="term" value="C:plasma membrane"/>
    <property type="evidence" value="ECO:0007669"/>
    <property type="project" value="UniProtKB-SubCell"/>
</dbReference>
<evidence type="ECO:0000256" key="1">
    <source>
        <dbReference type="ARBA" id="ARBA00004651"/>
    </source>
</evidence>
<evidence type="ECO:0000256" key="2">
    <source>
        <dbReference type="ARBA" id="ARBA00022475"/>
    </source>
</evidence>
<evidence type="ECO:0000259" key="7">
    <source>
        <dbReference type="Pfam" id="PF00892"/>
    </source>
</evidence>
<evidence type="ECO:0000256" key="5">
    <source>
        <dbReference type="ARBA" id="ARBA00023136"/>
    </source>
</evidence>
<proteinExistence type="predicted"/>
<dbReference type="InterPro" id="IPR050638">
    <property type="entry name" value="AA-Vitamin_Transporters"/>
</dbReference>
<dbReference type="OrthoDB" id="1098926at2"/>
<organism evidence="8 9">
    <name type="scientific">Aureibaculum algae</name>
    <dbReference type="NCBI Taxonomy" id="2584122"/>
    <lineage>
        <taxon>Bacteria</taxon>
        <taxon>Pseudomonadati</taxon>
        <taxon>Bacteroidota</taxon>
        <taxon>Flavobacteriia</taxon>
        <taxon>Flavobacteriales</taxon>
        <taxon>Flavobacteriaceae</taxon>
        <taxon>Aureibaculum</taxon>
    </lineage>
</organism>
<evidence type="ECO:0000256" key="6">
    <source>
        <dbReference type="SAM" id="Phobius"/>
    </source>
</evidence>
<evidence type="ECO:0000313" key="9">
    <source>
        <dbReference type="Proteomes" id="UP000306229"/>
    </source>
</evidence>
<sequence length="193" mass="21766">MSAGLMNLFISINPVLIILFSVIFLNRKVSRFEIIGFLTCFFGLLIATYPVLQESKASFLGITLLIIGMSSYSIGSVYYKKTELRLSNRSTNGWQTLIGGIFLVPIAYLMNTKAIVLDYNFYISLIWLVFVVSILATLLWLNLLKKDAVKASKWLFLAPVFGYLLSFIILEEEITLYEIVGTVLVIIGLRISK</sequence>
<evidence type="ECO:0000313" key="8">
    <source>
        <dbReference type="EMBL" id="QCX37375.1"/>
    </source>
</evidence>
<dbReference type="KEGG" id="fbe:FF125_02585"/>
<dbReference type="PANTHER" id="PTHR32322:SF18">
    <property type="entry name" value="S-ADENOSYLMETHIONINE_S-ADENOSYLHOMOCYSTEINE TRANSPORTER"/>
    <property type="match status" value="1"/>
</dbReference>
<dbReference type="Proteomes" id="UP000306229">
    <property type="component" value="Chromosome"/>
</dbReference>
<feature type="transmembrane region" description="Helical" evidence="6">
    <location>
        <begin position="154"/>
        <end position="170"/>
    </location>
</feature>
<evidence type="ECO:0000256" key="3">
    <source>
        <dbReference type="ARBA" id="ARBA00022692"/>
    </source>
</evidence>
<feature type="transmembrane region" description="Helical" evidence="6">
    <location>
        <begin position="32"/>
        <end position="52"/>
    </location>
</feature>
<dbReference type="PANTHER" id="PTHR32322">
    <property type="entry name" value="INNER MEMBRANE TRANSPORTER"/>
    <property type="match status" value="1"/>
</dbReference>
<accession>A0A5B7TLV7</accession>
<evidence type="ECO:0000256" key="4">
    <source>
        <dbReference type="ARBA" id="ARBA00022989"/>
    </source>
</evidence>
<keyword evidence="2" id="KW-1003">Cell membrane</keyword>
<reference evidence="8 9" key="1">
    <citation type="submission" date="2019-05" db="EMBL/GenBank/DDBJ databases">
        <title>Algicella ahnfeltiae gen. nov., sp. nov., a novel marine bacterium of the family Flavobacteriaceae isolated from a red alga.</title>
        <authorList>
            <person name="Nedashkovskaya O.I."/>
            <person name="Kukhlevskiy A.D."/>
            <person name="Kim S.-G."/>
            <person name="Zhukova N.V."/>
            <person name="Mikhailov V.V."/>
        </authorList>
    </citation>
    <scope>NUCLEOTIDE SEQUENCE [LARGE SCALE GENOMIC DNA]</scope>
    <source>
        <strain evidence="8 9">10Alg115</strain>
    </source>
</reference>
<name>A0A5B7TLV7_9FLAO</name>
<dbReference type="AlphaFoldDB" id="A0A5B7TLV7"/>
<keyword evidence="9" id="KW-1185">Reference proteome</keyword>
<keyword evidence="3 6" id="KW-0812">Transmembrane</keyword>
<feature type="transmembrane region" description="Helical" evidence="6">
    <location>
        <begin position="176"/>
        <end position="192"/>
    </location>
</feature>
<feature type="transmembrane region" description="Helical" evidence="6">
    <location>
        <begin position="121"/>
        <end position="142"/>
    </location>
</feature>
<feature type="transmembrane region" description="Helical" evidence="6">
    <location>
        <begin position="58"/>
        <end position="79"/>
    </location>
</feature>
<keyword evidence="4 6" id="KW-1133">Transmembrane helix</keyword>